<dbReference type="AlphaFoldDB" id="A0A3R9ZW23"/>
<evidence type="ECO:0000313" key="2">
    <source>
        <dbReference type="Proteomes" id="UP000277864"/>
    </source>
</evidence>
<organism evidence="1 2">
    <name type="scientific">Vagococcus humatus</name>
    <dbReference type="NCBI Taxonomy" id="1889241"/>
    <lineage>
        <taxon>Bacteria</taxon>
        <taxon>Bacillati</taxon>
        <taxon>Bacillota</taxon>
        <taxon>Bacilli</taxon>
        <taxon>Lactobacillales</taxon>
        <taxon>Enterococcaceae</taxon>
        <taxon>Vagococcus</taxon>
    </lineage>
</organism>
<proteinExistence type="predicted"/>
<keyword evidence="2" id="KW-1185">Reference proteome</keyword>
<gene>
    <name evidence="1" type="ORF">C7P63_07380</name>
</gene>
<dbReference type="RefSeq" id="WP_125943528.1">
    <property type="nucleotide sequence ID" value="NZ_PXZH01000003.1"/>
</dbReference>
<evidence type="ECO:0000313" key="1">
    <source>
        <dbReference type="EMBL" id="RST89101.1"/>
    </source>
</evidence>
<sequence length="78" mass="8794">MNNEEINLNQLLLEKNMLTGALEGLAAFVSDHISKENVLMQDVSALHGLIYGIQLMAEAHGDNLDKYELKLIEEKRNK</sequence>
<name>A0A3R9ZW23_9ENTE</name>
<dbReference type="Proteomes" id="UP000277864">
    <property type="component" value="Unassembled WGS sequence"/>
</dbReference>
<accession>A0A3R9ZW23</accession>
<reference evidence="1 2" key="1">
    <citation type="submission" date="2018-03" db="EMBL/GenBank/DDBJ databases">
        <authorList>
            <person name="Gulvik C.A."/>
        </authorList>
    </citation>
    <scope>NUCLEOTIDE SEQUENCE [LARGE SCALE GENOMIC DNA]</scope>
    <source>
        <strain evidence="1 2">JCM 31581</strain>
    </source>
</reference>
<protein>
    <submittedName>
        <fullName evidence="1">Uncharacterized protein</fullName>
    </submittedName>
</protein>
<comment type="caution">
    <text evidence="1">The sequence shown here is derived from an EMBL/GenBank/DDBJ whole genome shotgun (WGS) entry which is preliminary data.</text>
</comment>
<dbReference type="EMBL" id="PXZH01000003">
    <property type="protein sequence ID" value="RST89101.1"/>
    <property type="molecule type" value="Genomic_DNA"/>
</dbReference>